<proteinExistence type="inferred from homology"/>
<gene>
    <name evidence="2" type="ORF">FEN17_01730</name>
</gene>
<dbReference type="Gene3D" id="3.40.50.720">
    <property type="entry name" value="NAD(P)-binding Rossmann-like Domain"/>
    <property type="match status" value="1"/>
</dbReference>
<dbReference type="AlphaFoldDB" id="A0A5R9L1H7"/>
<reference evidence="2 3" key="1">
    <citation type="submission" date="2019-05" db="EMBL/GenBank/DDBJ databases">
        <authorList>
            <person name="Qu J.-H."/>
        </authorList>
    </citation>
    <scope>NUCLEOTIDE SEQUENCE [LARGE SCALE GENOMIC DNA]</scope>
    <source>
        <strain evidence="2 3">T17</strain>
    </source>
</reference>
<dbReference type="InterPro" id="IPR036291">
    <property type="entry name" value="NAD(P)-bd_dom_sf"/>
</dbReference>
<evidence type="ECO:0000313" key="3">
    <source>
        <dbReference type="Proteomes" id="UP000306402"/>
    </source>
</evidence>
<dbReference type="InterPro" id="IPR050259">
    <property type="entry name" value="SDR"/>
</dbReference>
<organism evidence="2 3">
    <name type="scientific">Dyadobacter luticola</name>
    <dbReference type="NCBI Taxonomy" id="1979387"/>
    <lineage>
        <taxon>Bacteria</taxon>
        <taxon>Pseudomonadati</taxon>
        <taxon>Bacteroidota</taxon>
        <taxon>Cytophagia</taxon>
        <taxon>Cytophagales</taxon>
        <taxon>Spirosomataceae</taxon>
        <taxon>Dyadobacter</taxon>
    </lineage>
</organism>
<dbReference type="PRINTS" id="PR00081">
    <property type="entry name" value="GDHRDH"/>
</dbReference>
<sequence>MSSLSNVSIDLTGQLALITGGTRGIGKAIAARFLEAGATVILTGTKVEEVEKLNKENADPERVSYLQVDFTNQDSVATFTAAIQDKKIDILINNAGVNKIAVNTETATEDFDFLSDINVKGPYILCREVSKIMKKHGYGRIVNVTSIWSEITRPGRSIYTSNKFAIRGLTKTLAIELAEHGILVNSVGPGFTLTDLTASTNTPEEIQKISDIIPIRRMAQPMEIANLILYLSSNLNSYLTGQNLIIDGGYTNV</sequence>
<dbReference type="FunFam" id="3.40.50.720:FF:000084">
    <property type="entry name" value="Short-chain dehydrogenase reductase"/>
    <property type="match status" value="1"/>
</dbReference>
<name>A0A5R9L1H7_9BACT</name>
<dbReference type="SUPFAM" id="SSF51735">
    <property type="entry name" value="NAD(P)-binding Rossmann-fold domains"/>
    <property type="match status" value="1"/>
</dbReference>
<dbReference type="Pfam" id="PF13561">
    <property type="entry name" value="adh_short_C2"/>
    <property type="match status" value="1"/>
</dbReference>
<protein>
    <submittedName>
        <fullName evidence="2">SDR family oxidoreductase</fullName>
    </submittedName>
</protein>
<dbReference type="InterPro" id="IPR002347">
    <property type="entry name" value="SDR_fam"/>
</dbReference>
<comment type="caution">
    <text evidence="2">The sequence shown here is derived from an EMBL/GenBank/DDBJ whole genome shotgun (WGS) entry which is preliminary data.</text>
</comment>
<dbReference type="PANTHER" id="PTHR42879:SF2">
    <property type="entry name" value="3-OXOACYL-[ACYL-CARRIER-PROTEIN] REDUCTASE FABG"/>
    <property type="match status" value="1"/>
</dbReference>
<dbReference type="RefSeq" id="WP_138363592.1">
    <property type="nucleotide sequence ID" value="NZ_VCEJ01000002.1"/>
</dbReference>
<comment type="similarity">
    <text evidence="1">Belongs to the short-chain dehydrogenases/reductases (SDR) family.</text>
</comment>
<dbReference type="PRINTS" id="PR00080">
    <property type="entry name" value="SDRFAMILY"/>
</dbReference>
<dbReference type="CDD" id="cd05233">
    <property type="entry name" value="SDR_c"/>
    <property type="match status" value="1"/>
</dbReference>
<keyword evidence="3" id="KW-1185">Reference proteome</keyword>
<dbReference type="OrthoDB" id="9804104at2"/>
<evidence type="ECO:0000313" key="2">
    <source>
        <dbReference type="EMBL" id="TLV02383.1"/>
    </source>
</evidence>
<dbReference type="PANTHER" id="PTHR42879">
    <property type="entry name" value="3-OXOACYL-(ACYL-CARRIER-PROTEIN) REDUCTASE"/>
    <property type="match status" value="1"/>
</dbReference>
<accession>A0A5R9L1H7</accession>
<evidence type="ECO:0000256" key="1">
    <source>
        <dbReference type="ARBA" id="ARBA00006484"/>
    </source>
</evidence>
<dbReference type="Proteomes" id="UP000306402">
    <property type="component" value="Unassembled WGS sequence"/>
</dbReference>
<dbReference type="EMBL" id="VCEJ01000002">
    <property type="protein sequence ID" value="TLV02383.1"/>
    <property type="molecule type" value="Genomic_DNA"/>
</dbReference>